<dbReference type="InterPro" id="IPR027417">
    <property type="entry name" value="P-loop_NTPase"/>
</dbReference>
<keyword evidence="6 10" id="KW-0418">Kinase</keyword>
<dbReference type="Proteomes" id="UP000619260">
    <property type="component" value="Unassembled WGS sequence"/>
</dbReference>
<dbReference type="PIRSF" id="PIRSF035805">
    <property type="entry name" value="TK_cell"/>
    <property type="match status" value="1"/>
</dbReference>
<evidence type="ECO:0000313" key="12">
    <source>
        <dbReference type="EMBL" id="GIJ45603.1"/>
    </source>
</evidence>
<organism evidence="12 13">
    <name type="scientific">Virgisporangium aliadipatigenens</name>
    <dbReference type="NCBI Taxonomy" id="741659"/>
    <lineage>
        <taxon>Bacteria</taxon>
        <taxon>Bacillati</taxon>
        <taxon>Actinomycetota</taxon>
        <taxon>Actinomycetes</taxon>
        <taxon>Micromonosporales</taxon>
        <taxon>Micromonosporaceae</taxon>
        <taxon>Virgisporangium</taxon>
    </lineage>
</organism>
<sequence length="232" mass="25544">MTLDPEACAVSGDGRLRHGAALKFFYGPMGAGKSTLALQLDHNHGRQGRVGMLLTRFNRSGEAKISSRIGLGRDAVEVTDETDLRALVRERWADGGRVDYLVCDEVHFYTEEHVDQLADLVDHSDVDVYAFGLATDFRTALFPAARKLFEMADELVRLQVEVLCWCGRPGLLNARVVDGTVAREGAQFVVGDITEAAEEQPADVHYQVLCRRHHRTGDLGPLTTAAGQLRLV</sequence>
<accession>A0A8J3YK72</accession>
<evidence type="ECO:0000256" key="3">
    <source>
        <dbReference type="ARBA" id="ARBA00022634"/>
    </source>
</evidence>
<dbReference type="GO" id="GO:0071897">
    <property type="term" value="P:DNA biosynthetic process"/>
    <property type="evidence" value="ECO:0007669"/>
    <property type="project" value="UniProtKB-KW"/>
</dbReference>
<dbReference type="Gene3D" id="3.40.50.300">
    <property type="entry name" value="P-loop containing nucleotide triphosphate hydrolases"/>
    <property type="match status" value="1"/>
</dbReference>
<dbReference type="NCBIfam" id="NF003297">
    <property type="entry name" value="PRK04296.1-2"/>
    <property type="match status" value="1"/>
</dbReference>
<keyword evidence="3 10" id="KW-0237">DNA synthesis</keyword>
<comment type="caution">
    <text evidence="12">The sequence shown here is derived from an EMBL/GenBank/DDBJ whole genome shotgun (WGS) entry which is preliminary data.</text>
</comment>
<keyword evidence="5 10" id="KW-0547">Nucleotide-binding</keyword>
<evidence type="ECO:0000256" key="10">
    <source>
        <dbReference type="RuleBase" id="RU000544"/>
    </source>
</evidence>
<keyword evidence="4 10" id="KW-0808">Transferase</keyword>
<evidence type="ECO:0000313" key="13">
    <source>
        <dbReference type="Proteomes" id="UP000619260"/>
    </source>
</evidence>
<dbReference type="SUPFAM" id="SSF52540">
    <property type="entry name" value="P-loop containing nucleoside triphosphate hydrolases"/>
    <property type="match status" value="1"/>
</dbReference>
<dbReference type="Pfam" id="PF00265">
    <property type="entry name" value="TK"/>
    <property type="match status" value="1"/>
</dbReference>
<keyword evidence="13" id="KW-1185">Reference proteome</keyword>
<dbReference type="GO" id="GO:0046104">
    <property type="term" value="P:thymidine metabolic process"/>
    <property type="evidence" value="ECO:0007669"/>
    <property type="project" value="TreeGrafter"/>
</dbReference>
<reference evidence="12" key="1">
    <citation type="submission" date="2021-01" db="EMBL/GenBank/DDBJ databases">
        <title>Whole genome shotgun sequence of Virgisporangium aliadipatigenens NBRC 105644.</title>
        <authorList>
            <person name="Komaki H."/>
            <person name="Tamura T."/>
        </authorList>
    </citation>
    <scope>NUCLEOTIDE SEQUENCE</scope>
    <source>
        <strain evidence="12">NBRC 105644</strain>
    </source>
</reference>
<dbReference type="AlphaFoldDB" id="A0A8J3YK72"/>
<dbReference type="PANTHER" id="PTHR11441">
    <property type="entry name" value="THYMIDINE KINASE"/>
    <property type="match status" value="1"/>
</dbReference>
<comment type="catalytic activity">
    <reaction evidence="10">
        <text>thymidine + ATP = dTMP + ADP + H(+)</text>
        <dbReference type="Rhea" id="RHEA:19129"/>
        <dbReference type="ChEBI" id="CHEBI:15378"/>
        <dbReference type="ChEBI" id="CHEBI:17748"/>
        <dbReference type="ChEBI" id="CHEBI:30616"/>
        <dbReference type="ChEBI" id="CHEBI:63528"/>
        <dbReference type="ChEBI" id="CHEBI:456216"/>
        <dbReference type="EC" id="2.7.1.21"/>
    </reaction>
</comment>
<keyword evidence="7 10" id="KW-0067">ATP-binding</keyword>
<dbReference type="RefSeq" id="WP_239152769.1">
    <property type="nucleotide sequence ID" value="NZ_BOPF01000007.1"/>
</dbReference>
<gene>
    <name evidence="12" type="primary">tdk</name>
    <name evidence="12" type="ORF">Val02_24890</name>
</gene>
<evidence type="ECO:0000256" key="4">
    <source>
        <dbReference type="ARBA" id="ARBA00022679"/>
    </source>
</evidence>
<dbReference type="EC" id="2.7.1.21" evidence="2 10"/>
<dbReference type="EMBL" id="BOPF01000007">
    <property type="protein sequence ID" value="GIJ45603.1"/>
    <property type="molecule type" value="Genomic_DNA"/>
</dbReference>
<evidence type="ECO:0000256" key="5">
    <source>
        <dbReference type="ARBA" id="ARBA00022741"/>
    </source>
</evidence>
<dbReference type="GO" id="GO:0005524">
    <property type="term" value="F:ATP binding"/>
    <property type="evidence" value="ECO:0007669"/>
    <property type="project" value="UniProtKB-KW"/>
</dbReference>
<feature type="active site" description="Proton acceptor" evidence="8">
    <location>
        <position position="105"/>
    </location>
</feature>
<evidence type="ECO:0000256" key="1">
    <source>
        <dbReference type="ARBA" id="ARBA00007587"/>
    </source>
</evidence>
<protein>
    <recommendedName>
        <fullName evidence="2 10">Thymidine kinase</fullName>
        <ecNumber evidence="2 10">2.7.1.21</ecNumber>
    </recommendedName>
</protein>
<dbReference type="SUPFAM" id="SSF57716">
    <property type="entry name" value="Glucocorticoid receptor-like (DNA-binding domain)"/>
    <property type="match status" value="1"/>
</dbReference>
<evidence type="ECO:0000256" key="2">
    <source>
        <dbReference type="ARBA" id="ARBA00012118"/>
    </source>
</evidence>
<evidence type="ECO:0000256" key="8">
    <source>
        <dbReference type="PIRSR" id="PIRSR035805-1"/>
    </source>
</evidence>
<evidence type="ECO:0000256" key="7">
    <source>
        <dbReference type="ARBA" id="ARBA00022840"/>
    </source>
</evidence>
<evidence type="ECO:0000256" key="9">
    <source>
        <dbReference type="PIRSR" id="PIRSR035805-2"/>
    </source>
</evidence>
<feature type="binding site" evidence="9">
    <location>
        <position position="206"/>
    </location>
    <ligand>
        <name>substrate</name>
    </ligand>
</feature>
<proteinExistence type="inferred from homology"/>
<dbReference type="InterPro" id="IPR001267">
    <property type="entry name" value="Thymidine_kinase"/>
</dbReference>
<comment type="similarity">
    <text evidence="1 11">Belongs to the thymidine kinase family.</text>
</comment>
<evidence type="ECO:0000256" key="11">
    <source>
        <dbReference type="RuleBase" id="RU004165"/>
    </source>
</evidence>
<dbReference type="GO" id="GO:0004797">
    <property type="term" value="F:thymidine kinase activity"/>
    <property type="evidence" value="ECO:0007669"/>
    <property type="project" value="UniProtKB-EC"/>
</dbReference>
<name>A0A8J3YK72_9ACTN</name>
<dbReference type="PANTHER" id="PTHR11441:SF0">
    <property type="entry name" value="THYMIDINE KINASE, CYTOSOLIC"/>
    <property type="match status" value="1"/>
</dbReference>
<dbReference type="GO" id="GO:0005829">
    <property type="term" value="C:cytosol"/>
    <property type="evidence" value="ECO:0007669"/>
    <property type="project" value="TreeGrafter"/>
</dbReference>
<evidence type="ECO:0000256" key="6">
    <source>
        <dbReference type="ARBA" id="ARBA00022777"/>
    </source>
</evidence>